<dbReference type="AlphaFoldDB" id="A0A9Q0R2F3"/>
<dbReference type="Proteomes" id="UP001141806">
    <property type="component" value="Unassembled WGS sequence"/>
</dbReference>
<keyword evidence="3" id="KW-1185">Reference proteome</keyword>
<sequence length="168" mass="18155">MSACSLGLTGSAIATTTKSHSTSIKDRDGGEFDSANMASDGTNVLPIAVVSDRDVDALHQDGDNRGGTQIGISSDGEASEWDYGNGAVGKASFQESGSKAELLGEGEGHSRQAHQRFSYLRGLRVGHSNLERYHYWGRQTPKKFPLKMIVVVSRFFSPFIVSLFTVLR</sequence>
<evidence type="ECO:0000313" key="3">
    <source>
        <dbReference type="Proteomes" id="UP001141806"/>
    </source>
</evidence>
<comment type="caution">
    <text evidence="2">The sequence shown here is derived from an EMBL/GenBank/DDBJ whole genome shotgun (WGS) entry which is preliminary data.</text>
</comment>
<organism evidence="2 3">
    <name type="scientific">Protea cynaroides</name>
    <dbReference type="NCBI Taxonomy" id="273540"/>
    <lineage>
        <taxon>Eukaryota</taxon>
        <taxon>Viridiplantae</taxon>
        <taxon>Streptophyta</taxon>
        <taxon>Embryophyta</taxon>
        <taxon>Tracheophyta</taxon>
        <taxon>Spermatophyta</taxon>
        <taxon>Magnoliopsida</taxon>
        <taxon>Proteales</taxon>
        <taxon>Proteaceae</taxon>
        <taxon>Protea</taxon>
    </lineage>
</organism>
<evidence type="ECO:0000313" key="2">
    <source>
        <dbReference type="EMBL" id="KAJ4980878.1"/>
    </source>
</evidence>
<dbReference type="EMBL" id="JAMYWD010000001">
    <property type="protein sequence ID" value="KAJ4980878.1"/>
    <property type="molecule type" value="Genomic_DNA"/>
</dbReference>
<proteinExistence type="predicted"/>
<name>A0A9Q0R2F3_9MAGN</name>
<evidence type="ECO:0000256" key="1">
    <source>
        <dbReference type="SAM" id="MobiDB-lite"/>
    </source>
</evidence>
<gene>
    <name evidence="2" type="ORF">NE237_031715</name>
</gene>
<accession>A0A9Q0R2F3</accession>
<protein>
    <submittedName>
        <fullName evidence="2">Uncharacterized protein</fullName>
    </submittedName>
</protein>
<reference evidence="2" key="1">
    <citation type="journal article" date="2023" name="Plant J.">
        <title>The genome of the king protea, Protea cynaroides.</title>
        <authorList>
            <person name="Chang J."/>
            <person name="Duong T.A."/>
            <person name="Schoeman C."/>
            <person name="Ma X."/>
            <person name="Roodt D."/>
            <person name="Barker N."/>
            <person name="Li Z."/>
            <person name="Van de Peer Y."/>
            <person name="Mizrachi E."/>
        </authorList>
    </citation>
    <scope>NUCLEOTIDE SEQUENCE</scope>
    <source>
        <tissue evidence="2">Young leaves</tissue>
    </source>
</reference>
<feature type="region of interest" description="Disordered" evidence="1">
    <location>
        <begin position="58"/>
        <end position="78"/>
    </location>
</feature>